<dbReference type="EMBL" id="MCGN01000006">
    <property type="protein sequence ID" value="ORY95951.1"/>
    <property type="molecule type" value="Genomic_DNA"/>
</dbReference>
<reference evidence="11 12" key="1">
    <citation type="submission" date="2016-07" db="EMBL/GenBank/DDBJ databases">
        <title>Pervasive Adenine N6-methylation of Active Genes in Fungi.</title>
        <authorList>
            <consortium name="DOE Joint Genome Institute"/>
            <person name="Mondo S.J."/>
            <person name="Dannebaum R.O."/>
            <person name="Kuo R.C."/>
            <person name="Labutti K."/>
            <person name="Haridas S."/>
            <person name="Kuo A."/>
            <person name="Salamov A."/>
            <person name="Ahrendt S.R."/>
            <person name="Lipzen A."/>
            <person name="Sullivan W."/>
            <person name="Andreopoulos W.B."/>
            <person name="Clum A."/>
            <person name="Lindquist E."/>
            <person name="Daum C."/>
            <person name="Ramamoorthy G.K."/>
            <person name="Gryganskyi A."/>
            <person name="Culley D."/>
            <person name="Magnuson J.K."/>
            <person name="James T.Y."/>
            <person name="O'Malley M.A."/>
            <person name="Stajich J.E."/>
            <person name="Spatafora J.W."/>
            <person name="Visel A."/>
            <person name="Grigoriev I.V."/>
        </authorList>
    </citation>
    <scope>NUCLEOTIDE SEQUENCE [LARGE SCALE GENOMIC DNA]</scope>
    <source>
        <strain evidence="11 12">NRRL 2496</strain>
    </source>
</reference>
<dbReference type="OrthoDB" id="27823at2759"/>
<feature type="compositionally biased region" description="Basic and acidic residues" evidence="8">
    <location>
        <begin position="541"/>
        <end position="550"/>
    </location>
</feature>
<protein>
    <recommendedName>
        <fullName evidence="13">SH3 domain-containing protein</fullName>
    </recommendedName>
</protein>
<evidence type="ECO:0000259" key="10">
    <source>
        <dbReference type="PROSITE" id="PS51741"/>
    </source>
</evidence>
<evidence type="ECO:0000256" key="4">
    <source>
        <dbReference type="ARBA" id="ARBA00022553"/>
    </source>
</evidence>
<dbReference type="GO" id="GO:0030036">
    <property type="term" value="P:actin cytoskeleton organization"/>
    <property type="evidence" value="ECO:0007669"/>
    <property type="project" value="UniProtKB-ARBA"/>
</dbReference>
<dbReference type="CDD" id="cd00174">
    <property type="entry name" value="SH3"/>
    <property type="match status" value="1"/>
</dbReference>
<evidence type="ECO:0000256" key="7">
    <source>
        <dbReference type="PROSITE-ProRule" id="PRU01077"/>
    </source>
</evidence>
<evidence type="ECO:0000256" key="5">
    <source>
        <dbReference type="ARBA" id="ARBA00023212"/>
    </source>
</evidence>
<dbReference type="SUPFAM" id="SSF103657">
    <property type="entry name" value="BAR/IMD domain-like"/>
    <property type="match status" value="1"/>
</dbReference>
<evidence type="ECO:0000259" key="9">
    <source>
        <dbReference type="PROSITE" id="PS50002"/>
    </source>
</evidence>
<dbReference type="STRING" id="13706.A0A1X2HBA0"/>
<dbReference type="Gene3D" id="1.20.1270.60">
    <property type="entry name" value="Arfaptin homology (AH) domain/BAR domain"/>
    <property type="match status" value="1"/>
</dbReference>
<dbReference type="OMA" id="RFAKSWN"/>
<evidence type="ECO:0000256" key="2">
    <source>
        <dbReference type="ARBA" id="ARBA00022443"/>
    </source>
</evidence>
<dbReference type="PANTHER" id="PTHR23065:SF7">
    <property type="entry name" value="NOSTRIN, ISOFORM H"/>
    <property type="match status" value="1"/>
</dbReference>
<evidence type="ECO:0000256" key="8">
    <source>
        <dbReference type="SAM" id="MobiDB-lite"/>
    </source>
</evidence>
<evidence type="ECO:0000313" key="11">
    <source>
        <dbReference type="EMBL" id="ORY95951.1"/>
    </source>
</evidence>
<comment type="subcellular location">
    <subcellularLocation>
        <location evidence="1">Cytoplasm</location>
        <location evidence="1">Cytoskeleton</location>
    </subcellularLocation>
</comment>
<feature type="compositionally biased region" description="Low complexity" evidence="8">
    <location>
        <begin position="348"/>
        <end position="363"/>
    </location>
</feature>
<evidence type="ECO:0000313" key="12">
    <source>
        <dbReference type="Proteomes" id="UP000242180"/>
    </source>
</evidence>
<dbReference type="InterPro" id="IPR001060">
    <property type="entry name" value="FCH_dom"/>
</dbReference>
<dbReference type="Proteomes" id="UP000242180">
    <property type="component" value="Unassembled WGS sequence"/>
</dbReference>
<sequence length="620" mass="68881">MSSMATANGSVPPARMAHHFWANDNIALHIILDRLQRSKRTCETILKMFEKRAQIEQEYGEKLMKLSQLSLSEFEEPHTTMSEILESVPTATEATARAHADLAQQIHHLLETPLATFIRDQKASRKTTIEQIDRIQNLKYMHLDNVKRAQAAYESEQCKLAEARRDGSKSVEEIHQKAVAVDHEYKLSVGILESVTNNWIDEWERACDVFQHLEERRLEYLSATLLAYANMITTVYTVDDQSCERIRAALENMNVAGDINTFIQTKSTGTQRPEIPKYLPKEPPSFTVSHAAARPRAVHEINIPVVDEELRSVNDQLKKLPSRRPTIVGEKAEVTPPPSTELTKPSPVVAASASGDADGGVSATTADTAQPLPMQSAYDEPKPERKRRSTPPLALPKHPVSQEKALPSLPPLDTRNLGSRHPEARDSGYLASGSNKEVKDPEESISVEPASWQPVDLGPTNHRRSAFQELAPLPEIKKKKNKSYGLPFLKKSSKDDKPRFSLGLFKKQPQSKSGQAPLASSAQSHSTSPHSASFPPSTYTQHDHTIKSSRLDDGTPILEYVQALWSYDAKIDSEISFVKDDILAVIDKKDDGWWEAQVVHSAVAEGSRGLVPGNFMGAVV</sequence>
<evidence type="ECO:0000256" key="6">
    <source>
        <dbReference type="PROSITE-ProRule" id="PRU00192"/>
    </source>
</evidence>
<dbReference type="AlphaFoldDB" id="A0A1X2HBA0"/>
<dbReference type="PRINTS" id="PR00452">
    <property type="entry name" value="SH3DOMAIN"/>
</dbReference>
<feature type="domain" description="SH3" evidence="9">
    <location>
        <begin position="556"/>
        <end position="620"/>
    </location>
</feature>
<proteinExistence type="predicted"/>
<name>A0A1X2HBA0_SYNRA</name>
<dbReference type="SUPFAM" id="SSF50044">
    <property type="entry name" value="SH3-domain"/>
    <property type="match status" value="1"/>
</dbReference>
<evidence type="ECO:0000256" key="1">
    <source>
        <dbReference type="ARBA" id="ARBA00004245"/>
    </source>
</evidence>
<dbReference type="FunCoup" id="A0A1X2HBA0">
    <property type="interactions" value="34"/>
</dbReference>
<dbReference type="InterPro" id="IPR001452">
    <property type="entry name" value="SH3_domain"/>
</dbReference>
<keyword evidence="4" id="KW-0597">Phosphoprotein</keyword>
<dbReference type="GO" id="GO:0120104">
    <property type="term" value="C:mitotic actomyosin contractile ring, proximal layer"/>
    <property type="evidence" value="ECO:0007669"/>
    <property type="project" value="TreeGrafter"/>
</dbReference>
<dbReference type="PANTHER" id="PTHR23065">
    <property type="entry name" value="PROLINE-SERINE-THREONINE PHOSPHATASE INTERACTING PROTEIN 1"/>
    <property type="match status" value="1"/>
</dbReference>
<dbReference type="SMART" id="SM00055">
    <property type="entry name" value="FCH"/>
    <property type="match status" value="1"/>
</dbReference>
<keyword evidence="3" id="KW-0963">Cytoplasm</keyword>
<dbReference type="InterPro" id="IPR031160">
    <property type="entry name" value="F_BAR_dom"/>
</dbReference>
<dbReference type="InterPro" id="IPR036028">
    <property type="entry name" value="SH3-like_dom_sf"/>
</dbReference>
<keyword evidence="12" id="KW-1185">Reference proteome</keyword>
<feature type="compositionally biased region" description="Low complexity" evidence="8">
    <location>
        <begin position="519"/>
        <end position="538"/>
    </location>
</feature>
<dbReference type="PROSITE" id="PS50002">
    <property type="entry name" value="SH3"/>
    <property type="match status" value="1"/>
</dbReference>
<feature type="region of interest" description="Disordered" evidence="8">
    <location>
        <begin position="321"/>
        <end position="460"/>
    </location>
</feature>
<dbReference type="GO" id="GO:0009898">
    <property type="term" value="C:cytoplasmic side of plasma membrane"/>
    <property type="evidence" value="ECO:0007669"/>
    <property type="project" value="TreeGrafter"/>
</dbReference>
<dbReference type="PROSITE" id="PS51741">
    <property type="entry name" value="F_BAR"/>
    <property type="match status" value="1"/>
</dbReference>
<dbReference type="Gene3D" id="2.30.30.40">
    <property type="entry name" value="SH3 Domains"/>
    <property type="match status" value="1"/>
</dbReference>
<keyword evidence="2 6" id="KW-0728">SH3 domain</keyword>
<keyword evidence="5" id="KW-0206">Cytoskeleton</keyword>
<accession>A0A1X2HBA0</accession>
<dbReference type="GO" id="GO:0005543">
    <property type="term" value="F:phospholipid binding"/>
    <property type="evidence" value="ECO:0007669"/>
    <property type="project" value="TreeGrafter"/>
</dbReference>
<dbReference type="Pfam" id="PF14604">
    <property type="entry name" value="SH3_9"/>
    <property type="match status" value="1"/>
</dbReference>
<dbReference type="InParanoid" id="A0A1X2HBA0"/>
<dbReference type="Pfam" id="PF00611">
    <property type="entry name" value="FCH"/>
    <property type="match status" value="1"/>
</dbReference>
<comment type="caution">
    <text evidence="11">The sequence shown here is derived from an EMBL/GenBank/DDBJ whole genome shotgun (WGS) entry which is preliminary data.</text>
</comment>
<gene>
    <name evidence="11" type="ORF">BCR43DRAFT_493855</name>
</gene>
<feature type="domain" description="F-BAR" evidence="10">
    <location>
        <begin position="13"/>
        <end position="258"/>
    </location>
</feature>
<dbReference type="InterPro" id="IPR027267">
    <property type="entry name" value="AH/BAR_dom_sf"/>
</dbReference>
<evidence type="ECO:0008006" key="13">
    <source>
        <dbReference type="Google" id="ProtNLM"/>
    </source>
</evidence>
<dbReference type="SMART" id="SM00326">
    <property type="entry name" value="SH3"/>
    <property type="match status" value="1"/>
</dbReference>
<evidence type="ECO:0000256" key="3">
    <source>
        <dbReference type="ARBA" id="ARBA00022490"/>
    </source>
</evidence>
<feature type="region of interest" description="Disordered" evidence="8">
    <location>
        <begin position="484"/>
        <end position="550"/>
    </location>
</feature>
<keyword evidence="7" id="KW-0175">Coiled coil</keyword>
<organism evidence="11 12">
    <name type="scientific">Syncephalastrum racemosum</name>
    <name type="common">Filamentous fungus</name>
    <dbReference type="NCBI Taxonomy" id="13706"/>
    <lineage>
        <taxon>Eukaryota</taxon>
        <taxon>Fungi</taxon>
        <taxon>Fungi incertae sedis</taxon>
        <taxon>Mucoromycota</taxon>
        <taxon>Mucoromycotina</taxon>
        <taxon>Mucoromycetes</taxon>
        <taxon>Mucorales</taxon>
        <taxon>Syncephalastraceae</taxon>
        <taxon>Syncephalastrum</taxon>
    </lineage>
</organism>